<feature type="compositionally biased region" description="Low complexity" evidence="5">
    <location>
        <begin position="1"/>
        <end position="23"/>
    </location>
</feature>
<accession>Q1DDR5</accession>
<evidence type="ECO:0000313" key="10">
    <source>
        <dbReference type="Proteomes" id="UP000002402"/>
    </source>
</evidence>
<feature type="domain" description="RNA polymerase sigma factor 70 region 4 type 2" evidence="8">
    <location>
        <begin position="207"/>
        <end position="258"/>
    </location>
</feature>
<keyword evidence="10" id="KW-1185">Reference proteome</keyword>
<keyword evidence="2" id="KW-0805">Transcription regulation</keyword>
<evidence type="ECO:0000256" key="1">
    <source>
        <dbReference type="ARBA" id="ARBA00010641"/>
    </source>
</evidence>
<dbReference type="InterPro" id="IPR013249">
    <property type="entry name" value="RNA_pol_sigma70_r4_t2"/>
</dbReference>
<evidence type="ECO:0000259" key="7">
    <source>
        <dbReference type="Pfam" id="PF04542"/>
    </source>
</evidence>
<keyword evidence="6" id="KW-0472">Membrane</keyword>
<dbReference type="SUPFAM" id="SSF88946">
    <property type="entry name" value="Sigma2 domain of RNA polymerase sigma factors"/>
    <property type="match status" value="1"/>
</dbReference>
<evidence type="ECO:0000256" key="6">
    <source>
        <dbReference type="SAM" id="Phobius"/>
    </source>
</evidence>
<dbReference type="InterPro" id="IPR013325">
    <property type="entry name" value="RNA_pol_sigma_r2"/>
</dbReference>
<keyword evidence="4" id="KW-0804">Transcription</keyword>
<dbReference type="GO" id="GO:0006352">
    <property type="term" value="P:DNA-templated transcription initiation"/>
    <property type="evidence" value="ECO:0007669"/>
    <property type="project" value="InterPro"/>
</dbReference>
<evidence type="ECO:0000256" key="2">
    <source>
        <dbReference type="ARBA" id="ARBA00023015"/>
    </source>
</evidence>
<keyword evidence="6" id="KW-0812">Transmembrane</keyword>
<dbReference type="Gene3D" id="1.10.1740.10">
    <property type="match status" value="1"/>
</dbReference>
<dbReference type="InterPro" id="IPR039425">
    <property type="entry name" value="RNA_pol_sigma-70-like"/>
</dbReference>
<evidence type="ECO:0000313" key="9">
    <source>
        <dbReference type="EMBL" id="ABF86852.1"/>
    </source>
</evidence>
<proteinExistence type="inferred from homology"/>
<dbReference type="InterPro" id="IPR014284">
    <property type="entry name" value="RNA_pol_sigma-70_dom"/>
</dbReference>
<evidence type="ECO:0000259" key="8">
    <source>
        <dbReference type="Pfam" id="PF08281"/>
    </source>
</evidence>
<dbReference type="eggNOG" id="COG1595">
    <property type="taxonomic scope" value="Bacteria"/>
</dbReference>
<dbReference type="Proteomes" id="UP000002402">
    <property type="component" value="Chromosome"/>
</dbReference>
<evidence type="ECO:0000256" key="3">
    <source>
        <dbReference type="ARBA" id="ARBA00023082"/>
    </source>
</evidence>
<dbReference type="SUPFAM" id="SSF88659">
    <property type="entry name" value="Sigma3 and sigma4 domains of RNA polymerase sigma factors"/>
    <property type="match status" value="1"/>
</dbReference>
<name>Q1DDR5_MYXXD</name>
<dbReference type="STRING" id="246197.MXAN_0947"/>
<evidence type="ECO:0000256" key="5">
    <source>
        <dbReference type="SAM" id="MobiDB-lite"/>
    </source>
</evidence>
<dbReference type="KEGG" id="mxa:MXAN_0947"/>
<dbReference type="GO" id="GO:0016987">
    <property type="term" value="F:sigma factor activity"/>
    <property type="evidence" value="ECO:0007669"/>
    <property type="project" value="UniProtKB-KW"/>
</dbReference>
<feature type="domain" description="RNA polymerase sigma-70 region 2" evidence="7">
    <location>
        <begin position="106"/>
        <end position="175"/>
    </location>
</feature>
<dbReference type="InterPro" id="IPR036388">
    <property type="entry name" value="WH-like_DNA-bd_sf"/>
</dbReference>
<comment type="similarity">
    <text evidence="1">Belongs to the sigma-70 factor family. ECF subfamily.</text>
</comment>
<dbReference type="Gene3D" id="1.10.10.10">
    <property type="entry name" value="Winged helix-like DNA-binding domain superfamily/Winged helix DNA-binding domain"/>
    <property type="match status" value="1"/>
</dbReference>
<dbReference type="Pfam" id="PF04542">
    <property type="entry name" value="Sigma70_r2"/>
    <property type="match status" value="1"/>
</dbReference>
<dbReference type="EnsemblBacteria" id="ABF86852">
    <property type="protein sequence ID" value="ABF86852"/>
    <property type="gene ID" value="MXAN_0947"/>
</dbReference>
<protein>
    <submittedName>
        <fullName evidence="9">RNA polymerase sigma-70 factor, ECF subfamily</fullName>
    </submittedName>
</protein>
<dbReference type="EMBL" id="CP000113">
    <property type="protein sequence ID" value="ABF86852.1"/>
    <property type="molecule type" value="Genomic_DNA"/>
</dbReference>
<feature type="transmembrane region" description="Helical" evidence="6">
    <location>
        <begin position="51"/>
        <end position="69"/>
    </location>
</feature>
<gene>
    <name evidence="9" type="ordered locus">MXAN_0947</name>
</gene>
<feature type="region of interest" description="Disordered" evidence="5">
    <location>
        <begin position="1"/>
        <end position="24"/>
    </location>
</feature>
<organism evidence="9 10">
    <name type="scientific">Myxococcus xanthus (strain DK1622)</name>
    <dbReference type="NCBI Taxonomy" id="246197"/>
    <lineage>
        <taxon>Bacteria</taxon>
        <taxon>Pseudomonadati</taxon>
        <taxon>Myxococcota</taxon>
        <taxon>Myxococcia</taxon>
        <taxon>Myxococcales</taxon>
        <taxon>Cystobacterineae</taxon>
        <taxon>Myxococcaceae</taxon>
        <taxon>Myxococcus</taxon>
    </lineage>
</organism>
<dbReference type="PANTHER" id="PTHR43133:SF25">
    <property type="entry name" value="RNA POLYMERASE SIGMA FACTOR RFAY-RELATED"/>
    <property type="match status" value="1"/>
</dbReference>
<sequence>MKPMSRTPTSTATRPASPRASGSRCRRRRFLPWSGRSIRTPARSADLQARAGFFTLPGIFLSGSFFFFFSRIGPLRVFDWVTRRRACEWGCMSNLFNRDRRRFEAFIRQHRPSLLGLARRLCARSSLEPDDLVQETFERAMPEFEHLKDRTDSAAAAWLCTTMTNRFLDYCRRQRTESRGMPHLALVQDLAVSPEETQENWALVSTDAFQKAIERLKPHLRDAYRLHAEGKRYNAIAEHFNVPVGTVGSWLTLARRDLKELLLPQVAVAREQGATSS</sequence>
<dbReference type="InterPro" id="IPR013324">
    <property type="entry name" value="RNA_pol_sigma_r3/r4-like"/>
</dbReference>
<dbReference type="PANTHER" id="PTHR43133">
    <property type="entry name" value="RNA POLYMERASE ECF-TYPE SIGMA FACTO"/>
    <property type="match status" value="1"/>
</dbReference>
<dbReference type="NCBIfam" id="TIGR02937">
    <property type="entry name" value="sigma70-ECF"/>
    <property type="match status" value="1"/>
</dbReference>
<dbReference type="GO" id="GO:0003677">
    <property type="term" value="F:DNA binding"/>
    <property type="evidence" value="ECO:0007669"/>
    <property type="project" value="InterPro"/>
</dbReference>
<dbReference type="Pfam" id="PF08281">
    <property type="entry name" value="Sigma70_r4_2"/>
    <property type="match status" value="1"/>
</dbReference>
<dbReference type="HOGENOM" id="CLU_1004087_0_0_7"/>
<keyword evidence="3" id="KW-0731">Sigma factor</keyword>
<dbReference type="AlphaFoldDB" id="Q1DDR5"/>
<evidence type="ECO:0000256" key="4">
    <source>
        <dbReference type="ARBA" id="ARBA00023163"/>
    </source>
</evidence>
<dbReference type="InterPro" id="IPR007627">
    <property type="entry name" value="RNA_pol_sigma70_r2"/>
</dbReference>
<reference evidence="9 10" key="1">
    <citation type="journal article" date="2006" name="Proc. Natl. Acad. Sci. U.S.A.">
        <title>Evolution of sensory complexity recorded in a myxobacterial genome.</title>
        <authorList>
            <person name="Goldman B.S."/>
            <person name="Nierman W.C."/>
            <person name="Kaiser D."/>
            <person name="Slater S.C."/>
            <person name="Durkin A.S."/>
            <person name="Eisen J.A."/>
            <person name="Ronning C.M."/>
            <person name="Barbazuk W.B."/>
            <person name="Blanchard M."/>
            <person name="Field C."/>
            <person name="Halling C."/>
            <person name="Hinkle G."/>
            <person name="Iartchuk O."/>
            <person name="Kim H.S."/>
            <person name="Mackenzie C."/>
            <person name="Madupu R."/>
            <person name="Miller N."/>
            <person name="Shvartsbeyn A."/>
            <person name="Sullivan S.A."/>
            <person name="Vaudin M."/>
            <person name="Wiegand R."/>
            <person name="Kaplan H.B."/>
        </authorList>
    </citation>
    <scope>NUCLEOTIDE SEQUENCE [LARGE SCALE GENOMIC DNA]</scope>
    <source>
        <strain evidence="10">DK1622</strain>
    </source>
</reference>
<keyword evidence="6" id="KW-1133">Transmembrane helix</keyword>